<feature type="domain" description="Glycosyl transferase family 1" evidence="1">
    <location>
        <begin position="176"/>
        <end position="329"/>
    </location>
</feature>
<evidence type="ECO:0000313" key="3">
    <source>
        <dbReference type="Proteomes" id="UP000198806"/>
    </source>
</evidence>
<dbReference type="InterPro" id="IPR001296">
    <property type="entry name" value="Glyco_trans_1"/>
</dbReference>
<dbReference type="EMBL" id="FOWD01000009">
    <property type="protein sequence ID" value="SFO10284.1"/>
    <property type="molecule type" value="Genomic_DNA"/>
</dbReference>
<name>A0A1I5EFK8_9FIRM</name>
<dbReference type="GO" id="GO:0016757">
    <property type="term" value="F:glycosyltransferase activity"/>
    <property type="evidence" value="ECO:0007669"/>
    <property type="project" value="InterPro"/>
</dbReference>
<dbReference type="Pfam" id="PF00534">
    <property type="entry name" value="Glycos_transf_1"/>
    <property type="match status" value="1"/>
</dbReference>
<protein>
    <submittedName>
        <fullName evidence="2">Glycosyltransferase involved in cell wall bisynthesis</fullName>
    </submittedName>
</protein>
<gene>
    <name evidence="2" type="ORF">SAMN04489757_10936</name>
</gene>
<keyword evidence="2" id="KW-0808">Transferase</keyword>
<organism evidence="2 3">
    <name type="scientific">Anaerocolumna aminovalerica</name>
    <dbReference type="NCBI Taxonomy" id="1527"/>
    <lineage>
        <taxon>Bacteria</taxon>
        <taxon>Bacillati</taxon>
        <taxon>Bacillota</taxon>
        <taxon>Clostridia</taxon>
        <taxon>Lachnospirales</taxon>
        <taxon>Lachnospiraceae</taxon>
        <taxon>Anaerocolumna</taxon>
    </lineage>
</organism>
<reference evidence="2 3" key="1">
    <citation type="submission" date="2016-10" db="EMBL/GenBank/DDBJ databases">
        <authorList>
            <person name="de Groot N.N."/>
        </authorList>
    </citation>
    <scope>NUCLEOTIDE SEQUENCE [LARGE SCALE GENOMIC DNA]</scope>
    <source>
        <strain evidence="2 3">DSM 1283</strain>
    </source>
</reference>
<dbReference type="AlphaFoldDB" id="A0A1I5EFK8"/>
<dbReference type="STRING" id="1527.SAMN04489757_10936"/>
<dbReference type="CDD" id="cd03801">
    <property type="entry name" value="GT4_PimA-like"/>
    <property type="match status" value="1"/>
</dbReference>
<dbReference type="Proteomes" id="UP000198806">
    <property type="component" value="Unassembled WGS sequence"/>
</dbReference>
<dbReference type="PANTHER" id="PTHR12526:SF625">
    <property type="entry name" value="PHOSPHATIDYLINOSITOL GLYCAN-CLASS A"/>
    <property type="match status" value="1"/>
</dbReference>
<dbReference type="Gene3D" id="3.40.50.2000">
    <property type="entry name" value="Glycogen Phosphorylase B"/>
    <property type="match status" value="2"/>
</dbReference>
<proteinExistence type="predicted"/>
<sequence>MKIAIATVQVPFIKGGAEILTNMLCEELKKRGHKADIISIPFKWYPSSTLLDCMFMGRTMDLSEVNGEKIDRVIAMKFPAYYVKHDNKILWLMHQHRQAYDLWNTKYGDLQNMPNGEFVKNMIIKHDNKYIAEAKKIYTIANNTSKRLMKYNGIESETLYHPPLNYEKMHCDAYGNYIFYASRIDPMKRQRLLVESARYIKSDAKIVIAGSGSKNELDYISNLINKYNLKDKVKMVDYISEEEKIDYYAKCLGVYFGAYDEDYGYITLESFFSKKPVIVHKDAGGPLEFVIDGENGYIIDEDAKILAEKIDELFFDRNKAKKMGKEGYESLKNKHIDWDYVIDKLLQ</sequence>
<evidence type="ECO:0000313" key="2">
    <source>
        <dbReference type="EMBL" id="SFO10284.1"/>
    </source>
</evidence>
<dbReference type="PANTHER" id="PTHR12526">
    <property type="entry name" value="GLYCOSYLTRANSFERASE"/>
    <property type="match status" value="1"/>
</dbReference>
<keyword evidence="3" id="KW-1185">Reference proteome</keyword>
<evidence type="ECO:0000259" key="1">
    <source>
        <dbReference type="Pfam" id="PF00534"/>
    </source>
</evidence>
<dbReference type="SUPFAM" id="SSF53756">
    <property type="entry name" value="UDP-Glycosyltransferase/glycogen phosphorylase"/>
    <property type="match status" value="1"/>
</dbReference>
<accession>A0A1I5EFK8</accession>
<dbReference type="RefSeq" id="WP_170847915.1">
    <property type="nucleotide sequence ID" value="NZ_BAABFM010000073.1"/>
</dbReference>